<feature type="compositionally biased region" description="Polar residues" evidence="1">
    <location>
        <begin position="1"/>
        <end position="21"/>
    </location>
</feature>
<proteinExistence type="predicted"/>
<accession>A0A8E0S4R9</accession>
<dbReference type="EMBL" id="LUCM01002090">
    <property type="protein sequence ID" value="KAA0197900.1"/>
    <property type="molecule type" value="Genomic_DNA"/>
</dbReference>
<protein>
    <submittedName>
        <fullName evidence="2">Uncharacterized protein</fullName>
    </submittedName>
</protein>
<name>A0A8E0S4R9_9TREM</name>
<reference evidence="2" key="1">
    <citation type="submission" date="2019-05" db="EMBL/GenBank/DDBJ databases">
        <title>Annotation for the trematode Fasciolopsis buski.</title>
        <authorList>
            <person name="Choi Y.-J."/>
        </authorList>
    </citation>
    <scope>NUCLEOTIDE SEQUENCE</scope>
    <source>
        <strain evidence="2">HT</strain>
        <tissue evidence="2">Whole worm</tissue>
    </source>
</reference>
<sequence length="125" mass="13993">MSVENGNEQETDVLLSQPSATESDKLESSLTAEMHAGPIENATNNMGLLLEPLEKRRSARVRPDVDLTDGLNRYRSRRGYGYINENRAGIKSPGRVSRTAEAKPKPLNRFRCAERLRALLPAIMR</sequence>
<feature type="region of interest" description="Disordered" evidence="1">
    <location>
        <begin position="1"/>
        <end position="44"/>
    </location>
</feature>
<organism evidence="2 3">
    <name type="scientific">Fasciolopsis buskii</name>
    <dbReference type="NCBI Taxonomy" id="27845"/>
    <lineage>
        <taxon>Eukaryota</taxon>
        <taxon>Metazoa</taxon>
        <taxon>Spiralia</taxon>
        <taxon>Lophotrochozoa</taxon>
        <taxon>Platyhelminthes</taxon>
        <taxon>Trematoda</taxon>
        <taxon>Digenea</taxon>
        <taxon>Plagiorchiida</taxon>
        <taxon>Echinostomata</taxon>
        <taxon>Echinostomatoidea</taxon>
        <taxon>Fasciolidae</taxon>
        <taxon>Fasciolopsis</taxon>
    </lineage>
</organism>
<evidence type="ECO:0000313" key="2">
    <source>
        <dbReference type="EMBL" id="KAA0197900.1"/>
    </source>
</evidence>
<evidence type="ECO:0000313" key="3">
    <source>
        <dbReference type="Proteomes" id="UP000728185"/>
    </source>
</evidence>
<evidence type="ECO:0000256" key="1">
    <source>
        <dbReference type="SAM" id="MobiDB-lite"/>
    </source>
</evidence>
<comment type="caution">
    <text evidence="2">The sequence shown here is derived from an EMBL/GenBank/DDBJ whole genome shotgun (WGS) entry which is preliminary data.</text>
</comment>
<keyword evidence="3" id="KW-1185">Reference proteome</keyword>
<dbReference type="AlphaFoldDB" id="A0A8E0S4R9"/>
<gene>
    <name evidence="2" type="ORF">FBUS_08191</name>
</gene>
<dbReference type="Proteomes" id="UP000728185">
    <property type="component" value="Unassembled WGS sequence"/>
</dbReference>